<organism evidence="2 3">
    <name type="scientific">Perca fluviatilis</name>
    <name type="common">European perch</name>
    <dbReference type="NCBI Taxonomy" id="8168"/>
    <lineage>
        <taxon>Eukaryota</taxon>
        <taxon>Metazoa</taxon>
        <taxon>Chordata</taxon>
        <taxon>Craniata</taxon>
        <taxon>Vertebrata</taxon>
        <taxon>Euteleostomi</taxon>
        <taxon>Actinopterygii</taxon>
        <taxon>Neopterygii</taxon>
        <taxon>Teleostei</taxon>
        <taxon>Neoteleostei</taxon>
        <taxon>Acanthomorphata</taxon>
        <taxon>Eupercaria</taxon>
        <taxon>Perciformes</taxon>
        <taxon>Percoidei</taxon>
        <taxon>Percidae</taxon>
        <taxon>Percinae</taxon>
        <taxon>Perca</taxon>
    </lineage>
</organism>
<reference evidence="2 3" key="1">
    <citation type="submission" date="2019-06" db="EMBL/GenBank/DDBJ databases">
        <title>A chromosome-scale genome assembly of the European perch, Perca fluviatilis.</title>
        <authorList>
            <person name="Roques C."/>
            <person name="Zahm M."/>
            <person name="Cabau C."/>
            <person name="Klopp C."/>
            <person name="Bouchez O."/>
            <person name="Donnadieu C."/>
            <person name="Kuhl H."/>
            <person name="Gislard M."/>
            <person name="Guendouz S."/>
            <person name="Journot L."/>
            <person name="Haffray P."/>
            <person name="Bestin A."/>
            <person name="Morvezen R."/>
            <person name="Feron R."/>
            <person name="Wen M."/>
            <person name="Jouanno E."/>
            <person name="Herpin A."/>
            <person name="Schartl M."/>
            <person name="Postlethwait J."/>
            <person name="Schaerlinger B."/>
            <person name="Chardard D."/>
            <person name="Lecocq T."/>
            <person name="Poncet C."/>
            <person name="Jaffrelo L."/>
            <person name="Lampietro C."/>
            <person name="Guiguen Y."/>
        </authorList>
    </citation>
    <scope>NUCLEOTIDE SEQUENCE [LARGE SCALE GENOMIC DNA]</scope>
    <source>
        <tissue evidence="2">Blood</tissue>
    </source>
</reference>
<evidence type="ECO:0000256" key="1">
    <source>
        <dbReference type="SAM" id="MobiDB-lite"/>
    </source>
</evidence>
<feature type="compositionally biased region" description="Pro residues" evidence="1">
    <location>
        <begin position="155"/>
        <end position="169"/>
    </location>
</feature>
<gene>
    <name evidence="2" type="ORF">PFLUV_G00078480</name>
</gene>
<dbReference type="EMBL" id="VHII01000007">
    <property type="protein sequence ID" value="KAF1387418.1"/>
    <property type="molecule type" value="Genomic_DNA"/>
</dbReference>
<accession>A0A6A5F6G0</accession>
<protein>
    <submittedName>
        <fullName evidence="2">Uncharacterized protein</fullName>
    </submittedName>
</protein>
<dbReference type="Proteomes" id="UP000465112">
    <property type="component" value="Chromosome 7"/>
</dbReference>
<evidence type="ECO:0000313" key="3">
    <source>
        <dbReference type="Proteomes" id="UP000465112"/>
    </source>
</evidence>
<feature type="region of interest" description="Disordered" evidence="1">
    <location>
        <begin position="125"/>
        <end position="173"/>
    </location>
</feature>
<name>A0A6A5F6G0_PERFL</name>
<feature type="compositionally biased region" description="Basic and acidic residues" evidence="1">
    <location>
        <begin position="130"/>
        <end position="139"/>
    </location>
</feature>
<keyword evidence="3" id="KW-1185">Reference proteome</keyword>
<sequence length="208" mass="22791">MDDSDPLAPSPFSNSNSKVKERTPFNQVMTFKASNMQRLVQVVQRVVQKSCRTACQMFCCPLDTLLCEKVTFCPAQPHQPTGDRTTQLALQNPPSTILIVNISNSTLIDCVIGNDTYQSAVAESQPLMQESERQRHDQARCSCSRGQQGAAQTSAPPPPPPPPGPPLPSAQPRSINIYSSRLNCVIIGDNNYMHAEQTHSTVTEVLQV</sequence>
<dbReference type="AlphaFoldDB" id="A0A6A5F6G0"/>
<comment type="caution">
    <text evidence="2">The sequence shown here is derived from an EMBL/GenBank/DDBJ whole genome shotgun (WGS) entry which is preliminary data.</text>
</comment>
<proteinExistence type="predicted"/>
<evidence type="ECO:0000313" key="2">
    <source>
        <dbReference type="EMBL" id="KAF1387418.1"/>
    </source>
</evidence>